<keyword evidence="7" id="KW-1185">Reference proteome</keyword>
<reference evidence="6 7" key="1">
    <citation type="submission" date="2018-10" db="EMBL/GenBank/DDBJ databases">
        <title>Draft genome sequence for the type isolate of Erwinia psidii, agent causal of bacterial blight in guava (Psidium guajava) and wilt and die-back of Eucalyptus spp.</title>
        <authorList>
            <person name="Hermenegildo P.S."/>
            <person name="Santos S.A."/>
            <person name="Guimaraes L.M.S."/>
            <person name="Vidigal P.M.P."/>
            <person name="Pereira I.C."/>
            <person name="Badel J.L."/>
            <person name="Alfenas-Zerbini P."/>
            <person name="Ferreira M.A.S.V."/>
            <person name="Alfenas A.C."/>
        </authorList>
    </citation>
    <scope>NUCLEOTIDE SEQUENCE [LARGE SCALE GENOMIC DNA]</scope>
    <source>
        <strain evidence="6 7">IBSBF 435</strain>
    </source>
</reference>
<dbReference type="Pfam" id="PF03466">
    <property type="entry name" value="LysR_substrate"/>
    <property type="match status" value="1"/>
</dbReference>
<name>A0A3N6TQL3_9GAMM</name>
<dbReference type="Proteomes" id="UP000279457">
    <property type="component" value="Unassembled WGS sequence"/>
</dbReference>
<dbReference type="SUPFAM" id="SSF53850">
    <property type="entry name" value="Periplasmic binding protein-like II"/>
    <property type="match status" value="1"/>
</dbReference>
<dbReference type="GO" id="GO:0003677">
    <property type="term" value="F:DNA binding"/>
    <property type="evidence" value="ECO:0007669"/>
    <property type="project" value="UniProtKB-KW"/>
</dbReference>
<dbReference type="Pfam" id="PF00126">
    <property type="entry name" value="HTH_1"/>
    <property type="match status" value="1"/>
</dbReference>
<dbReference type="InterPro" id="IPR036388">
    <property type="entry name" value="WH-like_DNA-bd_sf"/>
</dbReference>
<dbReference type="RefSeq" id="WP_124233856.1">
    <property type="nucleotide sequence ID" value="NZ_RHHM01000011.1"/>
</dbReference>
<evidence type="ECO:0000256" key="1">
    <source>
        <dbReference type="ARBA" id="ARBA00009437"/>
    </source>
</evidence>
<dbReference type="PANTHER" id="PTHR30419">
    <property type="entry name" value="HTH-TYPE TRANSCRIPTIONAL REGULATOR YBHD"/>
    <property type="match status" value="1"/>
</dbReference>
<dbReference type="InterPro" id="IPR000847">
    <property type="entry name" value="LysR_HTH_N"/>
</dbReference>
<evidence type="ECO:0000256" key="3">
    <source>
        <dbReference type="ARBA" id="ARBA00023125"/>
    </source>
</evidence>
<dbReference type="SUPFAM" id="SSF46785">
    <property type="entry name" value="Winged helix' DNA-binding domain"/>
    <property type="match status" value="1"/>
</dbReference>
<dbReference type="PROSITE" id="PS50931">
    <property type="entry name" value="HTH_LYSR"/>
    <property type="match status" value="1"/>
</dbReference>
<keyword evidence="4" id="KW-0804">Transcription</keyword>
<dbReference type="FunFam" id="1.10.10.10:FF:000001">
    <property type="entry name" value="LysR family transcriptional regulator"/>
    <property type="match status" value="1"/>
</dbReference>
<dbReference type="InterPro" id="IPR050950">
    <property type="entry name" value="HTH-type_LysR_regulators"/>
</dbReference>
<evidence type="ECO:0000256" key="2">
    <source>
        <dbReference type="ARBA" id="ARBA00023015"/>
    </source>
</evidence>
<dbReference type="GO" id="GO:0005829">
    <property type="term" value="C:cytosol"/>
    <property type="evidence" value="ECO:0007669"/>
    <property type="project" value="TreeGrafter"/>
</dbReference>
<dbReference type="AlphaFoldDB" id="A0A3N6TQL3"/>
<sequence length="288" mass="32803">MDLKRMRYFCVIAEQGSISKAARLLNIAPPPLGKRLQELEEEIGSPLFIRTSKKMVLTDTGLFLYRKSSEILSQVNSITRQAIDIASQKKRTICIGVSYLYLRYFNSILLNLYAKNPDWEPDVVVSDSSHLEEMVLKKNVDIAMIQSPREARSFYVHNFEPIKPVAVVSGKLADNFSKQTLSFTDLTGLPLILLQRIGGEGTYEVLLNQLYSEIKKINIIMRVSEPRFVIEMFRTGLAGACIMPESEVGECSLRHYRTFAIEQQVKLFCPAIVTLYSEKDTFLSESQW</sequence>
<dbReference type="PRINTS" id="PR00039">
    <property type="entry name" value="HTHLYSR"/>
</dbReference>
<comment type="similarity">
    <text evidence="1">Belongs to the LysR transcriptional regulatory family.</text>
</comment>
<dbReference type="InterPro" id="IPR036390">
    <property type="entry name" value="WH_DNA-bd_sf"/>
</dbReference>
<dbReference type="OrthoDB" id="646694at2"/>
<feature type="domain" description="HTH lysR-type" evidence="5">
    <location>
        <begin position="1"/>
        <end position="58"/>
    </location>
</feature>
<dbReference type="InterPro" id="IPR005119">
    <property type="entry name" value="LysR_subst-bd"/>
</dbReference>
<evidence type="ECO:0000256" key="4">
    <source>
        <dbReference type="ARBA" id="ARBA00023163"/>
    </source>
</evidence>
<comment type="caution">
    <text evidence="6">The sequence shown here is derived from an EMBL/GenBank/DDBJ whole genome shotgun (WGS) entry which is preliminary data.</text>
</comment>
<dbReference type="Gene3D" id="3.40.190.290">
    <property type="match status" value="1"/>
</dbReference>
<gene>
    <name evidence="6" type="ORF">EB241_14990</name>
</gene>
<evidence type="ECO:0000313" key="7">
    <source>
        <dbReference type="Proteomes" id="UP000279457"/>
    </source>
</evidence>
<dbReference type="EMBL" id="RHHM01000011">
    <property type="protein sequence ID" value="RQM37542.1"/>
    <property type="molecule type" value="Genomic_DNA"/>
</dbReference>
<dbReference type="Gene3D" id="1.10.10.10">
    <property type="entry name" value="Winged helix-like DNA-binding domain superfamily/Winged helix DNA-binding domain"/>
    <property type="match status" value="1"/>
</dbReference>
<proteinExistence type="inferred from homology"/>
<keyword evidence="3" id="KW-0238">DNA-binding</keyword>
<keyword evidence="2" id="KW-0805">Transcription regulation</keyword>
<accession>A0A3N6TQL3</accession>
<dbReference type="CDD" id="cd05466">
    <property type="entry name" value="PBP2_LTTR_substrate"/>
    <property type="match status" value="1"/>
</dbReference>
<organism evidence="6 7">
    <name type="scientific">Erwinia psidii</name>
    <dbReference type="NCBI Taxonomy" id="69224"/>
    <lineage>
        <taxon>Bacteria</taxon>
        <taxon>Pseudomonadati</taxon>
        <taxon>Pseudomonadota</taxon>
        <taxon>Gammaproteobacteria</taxon>
        <taxon>Enterobacterales</taxon>
        <taxon>Erwiniaceae</taxon>
        <taxon>Erwinia</taxon>
    </lineage>
</organism>
<dbReference type="GO" id="GO:0003700">
    <property type="term" value="F:DNA-binding transcription factor activity"/>
    <property type="evidence" value="ECO:0007669"/>
    <property type="project" value="InterPro"/>
</dbReference>
<evidence type="ECO:0000313" key="6">
    <source>
        <dbReference type="EMBL" id="RQM37542.1"/>
    </source>
</evidence>
<dbReference type="PANTHER" id="PTHR30419:SF8">
    <property type="entry name" value="NITROGEN ASSIMILATION TRANSCRIPTIONAL ACTIVATOR-RELATED"/>
    <property type="match status" value="1"/>
</dbReference>
<protein>
    <submittedName>
        <fullName evidence="6">LysR family transcriptional regulator</fullName>
    </submittedName>
</protein>
<evidence type="ECO:0000259" key="5">
    <source>
        <dbReference type="PROSITE" id="PS50931"/>
    </source>
</evidence>